<reference evidence="1 2" key="1">
    <citation type="journal article" date="2023" name="Hortic Res">
        <title>Pangenome of water caltrop reveals structural variations and asymmetric subgenome divergence after allopolyploidization.</title>
        <authorList>
            <person name="Zhang X."/>
            <person name="Chen Y."/>
            <person name="Wang L."/>
            <person name="Yuan Y."/>
            <person name="Fang M."/>
            <person name="Shi L."/>
            <person name="Lu R."/>
            <person name="Comes H.P."/>
            <person name="Ma Y."/>
            <person name="Chen Y."/>
            <person name="Huang G."/>
            <person name="Zhou Y."/>
            <person name="Zheng Z."/>
            <person name="Qiu Y."/>
        </authorList>
    </citation>
    <scope>NUCLEOTIDE SEQUENCE [LARGE SCALE GENOMIC DNA]</scope>
    <source>
        <tissue evidence="1">Roots</tissue>
    </source>
</reference>
<comment type="caution">
    <text evidence="1">The sequence shown here is derived from an EMBL/GenBank/DDBJ whole genome shotgun (WGS) entry which is preliminary data.</text>
</comment>
<dbReference type="EMBL" id="JAXIOK010000015">
    <property type="protein sequence ID" value="KAK4753708.1"/>
    <property type="molecule type" value="Genomic_DNA"/>
</dbReference>
<evidence type="ECO:0000313" key="2">
    <source>
        <dbReference type="Proteomes" id="UP001345219"/>
    </source>
</evidence>
<organism evidence="1 2">
    <name type="scientific">Trapa incisa</name>
    <dbReference type="NCBI Taxonomy" id="236973"/>
    <lineage>
        <taxon>Eukaryota</taxon>
        <taxon>Viridiplantae</taxon>
        <taxon>Streptophyta</taxon>
        <taxon>Embryophyta</taxon>
        <taxon>Tracheophyta</taxon>
        <taxon>Spermatophyta</taxon>
        <taxon>Magnoliopsida</taxon>
        <taxon>eudicotyledons</taxon>
        <taxon>Gunneridae</taxon>
        <taxon>Pentapetalae</taxon>
        <taxon>rosids</taxon>
        <taxon>malvids</taxon>
        <taxon>Myrtales</taxon>
        <taxon>Lythraceae</taxon>
        <taxon>Trapa</taxon>
    </lineage>
</organism>
<evidence type="ECO:0000313" key="1">
    <source>
        <dbReference type="EMBL" id="KAK4753708.1"/>
    </source>
</evidence>
<dbReference type="AlphaFoldDB" id="A0AAN7PU31"/>
<accession>A0AAN7PU31</accession>
<dbReference type="Proteomes" id="UP001345219">
    <property type="component" value="Chromosome 2"/>
</dbReference>
<protein>
    <submittedName>
        <fullName evidence="1">Uncharacterized protein</fullName>
    </submittedName>
</protein>
<gene>
    <name evidence="1" type="ORF">SAY87_001812</name>
</gene>
<keyword evidence="2" id="KW-1185">Reference proteome</keyword>
<sequence>MNSLIKISNENKETGTSHCYWTPWTVWNFPPRKDDDQELDEMILFVKEASNKVTDKAEGSAESSAASGAMLDSTKSVHMIWRRRHSILEMSQFYLCSWYYWQMGGESLTEGLLQCLFFVYIL</sequence>
<proteinExistence type="predicted"/>
<name>A0AAN7PU31_9MYRT</name>